<dbReference type="GO" id="GO:0008270">
    <property type="term" value="F:zinc ion binding"/>
    <property type="evidence" value="ECO:0007669"/>
    <property type="project" value="UniProtKB-KW"/>
</dbReference>
<keyword evidence="7" id="KW-1185">Reference proteome</keyword>
<dbReference type="Proteomes" id="UP000292702">
    <property type="component" value="Unassembled WGS sequence"/>
</dbReference>
<dbReference type="InterPro" id="IPR002893">
    <property type="entry name" value="Znf_MYND"/>
</dbReference>
<evidence type="ECO:0000256" key="4">
    <source>
        <dbReference type="PROSITE-ProRule" id="PRU00134"/>
    </source>
</evidence>
<dbReference type="AlphaFoldDB" id="A0A4R0RAM9"/>
<dbReference type="STRING" id="92696.A0A4R0RAM9"/>
<dbReference type="PROSITE" id="PS50865">
    <property type="entry name" value="ZF_MYND_2"/>
    <property type="match status" value="1"/>
</dbReference>
<name>A0A4R0RAM9_9APHY</name>
<keyword evidence="2 4" id="KW-0863">Zinc-finger</keyword>
<evidence type="ECO:0000259" key="5">
    <source>
        <dbReference type="PROSITE" id="PS50865"/>
    </source>
</evidence>
<evidence type="ECO:0000256" key="1">
    <source>
        <dbReference type="ARBA" id="ARBA00022723"/>
    </source>
</evidence>
<evidence type="ECO:0000256" key="3">
    <source>
        <dbReference type="ARBA" id="ARBA00022833"/>
    </source>
</evidence>
<evidence type="ECO:0000313" key="7">
    <source>
        <dbReference type="Proteomes" id="UP000292702"/>
    </source>
</evidence>
<evidence type="ECO:0000313" key="6">
    <source>
        <dbReference type="EMBL" id="TCD61259.1"/>
    </source>
</evidence>
<accession>A0A4R0RAM9</accession>
<dbReference type="SUPFAM" id="SSF144232">
    <property type="entry name" value="HIT/MYND zinc finger-like"/>
    <property type="match status" value="1"/>
</dbReference>
<reference evidence="6 7" key="1">
    <citation type="submission" date="2018-11" db="EMBL/GenBank/DDBJ databases">
        <title>Genome assembly of Steccherinum ochraceum LE-BIN_3174, the white-rot fungus of the Steccherinaceae family (The Residual Polyporoid clade, Polyporales, Basidiomycota).</title>
        <authorList>
            <person name="Fedorova T.V."/>
            <person name="Glazunova O.A."/>
            <person name="Landesman E.O."/>
            <person name="Moiseenko K.V."/>
            <person name="Psurtseva N.V."/>
            <person name="Savinova O.S."/>
            <person name="Shakhova N.V."/>
            <person name="Tyazhelova T.V."/>
            <person name="Vasina D.V."/>
        </authorList>
    </citation>
    <scope>NUCLEOTIDE SEQUENCE [LARGE SCALE GENOMIC DNA]</scope>
    <source>
        <strain evidence="6 7">LE-BIN_3174</strain>
    </source>
</reference>
<dbReference type="Pfam" id="PF01753">
    <property type="entry name" value="zf-MYND"/>
    <property type="match status" value="1"/>
</dbReference>
<gene>
    <name evidence="6" type="ORF">EIP91_008708</name>
</gene>
<sequence>MAQLADPRQAAYTNPNLDLLDGPFSTLPPFAEVKEQVALLSRLRRSQQVPSTEECKRLFAKLLRFCLLVEVFDVPDYMLEDIAFISEMFIRAAYEGPQGIWADGVPGKRGRLYETTLELRMKRIVWLIMEPVNRPLEALEEVELHIKEFDQVLEHDDSPYCDTPWVPGLYIYSRYGDVLVLANKFGPDTHTVLQNILVACCYPCNIAAPSADSTRATAHMHLALLGQISGDKGDEHKRHVEAAARYFRKHRTGTLHASNLYLQRPDQPIHPVYVALGEEWFTNRPSKKDDKHPGKFCTYCDKPEMQTTLLQCARCKWVYYCSKECQKGDWKAHKDTCKTYTEDQQVVEQVRKSLGPQVAIRVADYNRWCYSSHYTNSEALIHALGLRQDPNRGHTHIVVREVECVSGPRPADFRDRIRVTKCSVFKMKDVAGDLAKIVGSSKTPKAYYESMQRMVEEVSQEGGDGKPLPGAPPLPFRRLALMYFTFLRGGVFSTSSLQTNHVPEHYVRALKYEPDWREFVNGSGPPPMPFVLPNGPQDAEHIF</sequence>
<dbReference type="OrthoDB" id="432970at2759"/>
<keyword evidence="3" id="KW-0862">Zinc</keyword>
<proteinExistence type="predicted"/>
<evidence type="ECO:0000256" key="2">
    <source>
        <dbReference type="ARBA" id="ARBA00022771"/>
    </source>
</evidence>
<dbReference type="EMBL" id="RWJN01000487">
    <property type="protein sequence ID" value="TCD61259.1"/>
    <property type="molecule type" value="Genomic_DNA"/>
</dbReference>
<feature type="domain" description="MYND-type" evidence="5">
    <location>
        <begin position="297"/>
        <end position="337"/>
    </location>
</feature>
<dbReference type="Gene3D" id="6.10.140.2220">
    <property type="match status" value="1"/>
</dbReference>
<keyword evidence="1" id="KW-0479">Metal-binding</keyword>
<organism evidence="6 7">
    <name type="scientific">Steccherinum ochraceum</name>
    <dbReference type="NCBI Taxonomy" id="92696"/>
    <lineage>
        <taxon>Eukaryota</taxon>
        <taxon>Fungi</taxon>
        <taxon>Dikarya</taxon>
        <taxon>Basidiomycota</taxon>
        <taxon>Agaricomycotina</taxon>
        <taxon>Agaricomycetes</taxon>
        <taxon>Polyporales</taxon>
        <taxon>Steccherinaceae</taxon>
        <taxon>Steccherinum</taxon>
    </lineage>
</organism>
<comment type="caution">
    <text evidence="6">The sequence shown here is derived from an EMBL/GenBank/DDBJ whole genome shotgun (WGS) entry which is preliminary data.</text>
</comment>
<protein>
    <recommendedName>
        <fullName evidence="5">MYND-type domain-containing protein</fullName>
    </recommendedName>
</protein>